<dbReference type="EMBL" id="WEGI01000003">
    <property type="protein sequence ID" value="MQY25902.1"/>
    <property type="molecule type" value="Genomic_DNA"/>
</dbReference>
<organism evidence="1 2">
    <name type="scientific">Nocardia aurantia</name>
    <dbReference type="NCBI Taxonomy" id="2585199"/>
    <lineage>
        <taxon>Bacteria</taxon>
        <taxon>Bacillati</taxon>
        <taxon>Actinomycetota</taxon>
        <taxon>Actinomycetes</taxon>
        <taxon>Mycobacteriales</taxon>
        <taxon>Nocardiaceae</taxon>
        <taxon>Nocardia</taxon>
    </lineage>
</organism>
<dbReference type="AlphaFoldDB" id="A0A7K0DKY2"/>
<name>A0A7K0DKY2_9NOCA</name>
<dbReference type="OrthoDB" id="4551460at2"/>
<dbReference type="SUPFAM" id="SSF46689">
    <property type="entry name" value="Homeodomain-like"/>
    <property type="match status" value="1"/>
</dbReference>
<gene>
    <name evidence="1" type="ORF">NRB56_14610</name>
</gene>
<dbReference type="Proteomes" id="UP000431401">
    <property type="component" value="Unassembled WGS sequence"/>
</dbReference>
<dbReference type="Gene3D" id="1.10.357.10">
    <property type="entry name" value="Tetracycline Repressor, domain 2"/>
    <property type="match status" value="1"/>
</dbReference>
<accession>A0A7K0DKY2</accession>
<evidence type="ECO:0008006" key="3">
    <source>
        <dbReference type="Google" id="ProtNLM"/>
    </source>
</evidence>
<dbReference type="InterPro" id="IPR009057">
    <property type="entry name" value="Homeodomain-like_sf"/>
</dbReference>
<keyword evidence="2" id="KW-1185">Reference proteome</keyword>
<reference evidence="1 2" key="1">
    <citation type="submission" date="2019-10" db="EMBL/GenBank/DDBJ databases">
        <title>Nocardia macrotermitis sp. nov. and Nocardia aurantia sp. nov., isolated from the gut of fungus growing-termite Macrotermes natalensis.</title>
        <authorList>
            <person name="Benndorf R."/>
            <person name="Schwitalla J."/>
            <person name="Martin K."/>
            <person name="De Beer W."/>
            <person name="Kaster A.-K."/>
            <person name="Vollmers J."/>
            <person name="Poulsen M."/>
            <person name="Beemelmanns C."/>
        </authorList>
    </citation>
    <scope>NUCLEOTIDE SEQUENCE [LARGE SCALE GENOMIC DNA]</scope>
    <source>
        <strain evidence="1 2">RB56</strain>
    </source>
</reference>
<evidence type="ECO:0000313" key="1">
    <source>
        <dbReference type="EMBL" id="MQY25902.1"/>
    </source>
</evidence>
<proteinExistence type="predicted"/>
<comment type="caution">
    <text evidence="1">The sequence shown here is derived from an EMBL/GenBank/DDBJ whole genome shotgun (WGS) entry which is preliminary data.</text>
</comment>
<protein>
    <recommendedName>
        <fullName evidence="3">TetR family transcriptional regulator</fullName>
    </recommendedName>
</protein>
<evidence type="ECO:0000313" key="2">
    <source>
        <dbReference type="Proteomes" id="UP000431401"/>
    </source>
</evidence>
<sequence>MSDLPSTPGGSAEETPVDRAAMFEVLIDSARSVIARGGLGSLTAATIAAEAGVDLGTAQAWFASDARLISELLWRQLSSAGLRTHSGQRGNLGSDALEVLRLRAGTAGEIQHRIRAALGPAPDAATLHRLETIYTAALFDAGTGYAAGSRSREQVVRRILDRR</sequence>
<dbReference type="RefSeq" id="WP_153339768.1">
    <property type="nucleotide sequence ID" value="NZ_WEGI01000003.1"/>
</dbReference>